<dbReference type="VEuPathDB" id="FungiDB:PITG_22804"/>
<dbReference type="HOGENOM" id="CLU_1558292_0_0_1"/>
<organism evidence="2 3">
    <name type="scientific">Phytophthora infestans (strain T30-4)</name>
    <name type="common">Potato late blight agent</name>
    <dbReference type="NCBI Taxonomy" id="403677"/>
    <lineage>
        <taxon>Eukaryota</taxon>
        <taxon>Sar</taxon>
        <taxon>Stramenopiles</taxon>
        <taxon>Oomycota</taxon>
        <taxon>Peronosporomycetes</taxon>
        <taxon>Peronosporales</taxon>
        <taxon>Peronosporaceae</taxon>
        <taxon>Phytophthora</taxon>
    </lineage>
</organism>
<dbReference type="Proteomes" id="UP000006643">
    <property type="component" value="Unassembled WGS sequence"/>
</dbReference>
<sequence length="148" mass="16898">MRLLLGLLCVVLAVFLNCDAASVDTNNGLERRAPNKLIFRSLAAGDDLKRDKSLSIANLKTTEERSVGLRFSAITEKLKRLYRNWEMSKLEPRFNDLVKERKTYSAVLDDTAVRMQNSGRWGTPSGFKRFAEFYKSWLIKNNHADLAV</sequence>
<evidence type="ECO:0000313" key="2">
    <source>
        <dbReference type="EMBL" id="EEY70059.1"/>
    </source>
</evidence>
<dbReference type="AlphaFoldDB" id="D0N5A1"/>
<evidence type="ECO:0000256" key="1">
    <source>
        <dbReference type="SAM" id="SignalP"/>
    </source>
</evidence>
<dbReference type="EMBL" id="DS028125">
    <property type="protein sequence ID" value="EEY70059.1"/>
    <property type="molecule type" value="Genomic_DNA"/>
</dbReference>
<accession>D0N5A1</accession>
<name>D0N5A1_PHYIT</name>
<dbReference type="InParanoid" id="D0N5A1"/>
<dbReference type="RefSeq" id="XP_002998706.1">
    <property type="nucleotide sequence ID" value="XM_002998660.1"/>
</dbReference>
<feature type="chain" id="PRO_5003012967" evidence="1">
    <location>
        <begin position="21"/>
        <end position="148"/>
    </location>
</feature>
<evidence type="ECO:0000313" key="3">
    <source>
        <dbReference type="Proteomes" id="UP000006643"/>
    </source>
</evidence>
<dbReference type="GeneID" id="9471969"/>
<protein>
    <submittedName>
        <fullName evidence="2">Secreted RxLR effector peptide protein, putative</fullName>
    </submittedName>
</protein>
<proteinExistence type="predicted"/>
<feature type="signal peptide" evidence="1">
    <location>
        <begin position="1"/>
        <end position="20"/>
    </location>
</feature>
<keyword evidence="1" id="KW-0732">Signal</keyword>
<gene>
    <name evidence="2" type="ORF">PITG_22804</name>
</gene>
<dbReference type="STRING" id="403677.D0N5A1"/>
<dbReference type="KEGG" id="pif:PITG_22804"/>
<reference evidence="3" key="1">
    <citation type="journal article" date="2009" name="Nature">
        <title>Genome sequence and analysis of the Irish potato famine pathogen Phytophthora infestans.</title>
        <authorList>
            <consortium name="The Broad Institute Genome Sequencing Platform"/>
            <person name="Haas B.J."/>
            <person name="Kamoun S."/>
            <person name="Zody M.C."/>
            <person name="Jiang R.H."/>
            <person name="Handsaker R.E."/>
            <person name="Cano L.M."/>
            <person name="Grabherr M."/>
            <person name="Kodira C.D."/>
            <person name="Raffaele S."/>
            <person name="Torto-Alalibo T."/>
            <person name="Bozkurt T.O."/>
            <person name="Ah-Fong A.M."/>
            <person name="Alvarado L."/>
            <person name="Anderson V.L."/>
            <person name="Armstrong M.R."/>
            <person name="Avrova A."/>
            <person name="Baxter L."/>
            <person name="Beynon J."/>
            <person name="Boevink P.C."/>
            <person name="Bollmann S.R."/>
            <person name="Bos J.I."/>
            <person name="Bulone V."/>
            <person name="Cai G."/>
            <person name="Cakir C."/>
            <person name="Carrington J.C."/>
            <person name="Chawner M."/>
            <person name="Conti L."/>
            <person name="Costanzo S."/>
            <person name="Ewan R."/>
            <person name="Fahlgren N."/>
            <person name="Fischbach M.A."/>
            <person name="Fugelstad J."/>
            <person name="Gilroy E.M."/>
            <person name="Gnerre S."/>
            <person name="Green P.J."/>
            <person name="Grenville-Briggs L.J."/>
            <person name="Griffith J."/>
            <person name="Grunwald N.J."/>
            <person name="Horn K."/>
            <person name="Horner N.R."/>
            <person name="Hu C.H."/>
            <person name="Huitema E."/>
            <person name="Jeong D.H."/>
            <person name="Jones A.M."/>
            <person name="Jones J.D."/>
            <person name="Jones R.W."/>
            <person name="Karlsson E.K."/>
            <person name="Kunjeti S.G."/>
            <person name="Lamour K."/>
            <person name="Liu Z."/>
            <person name="Ma L."/>
            <person name="Maclean D."/>
            <person name="Chibucos M.C."/>
            <person name="McDonald H."/>
            <person name="McWalters J."/>
            <person name="Meijer H.J."/>
            <person name="Morgan W."/>
            <person name="Morris P.F."/>
            <person name="Munro C.A."/>
            <person name="O'Neill K."/>
            <person name="Ospina-Giraldo M."/>
            <person name="Pinzon A."/>
            <person name="Pritchard L."/>
            <person name="Ramsahoye B."/>
            <person name="Ren Q."/>
            <person name="Restrepo S."/>
            <person name="Roy S."/>
            <person name="Sadanandom A."/>
            <person name="Savidor A."/>
            <person name="Schornack S."/>
            <person name="Schwartz D.C."/>
            <person name="Schumann U.D."/>
            <person name="Schwessinger B."/>
            <person name="Seyer L."/>
            <person name="Sharpe T."/>
            <person name="Silvar C."/>
            <person name="Song J."/>
            <person name="Studholme D.J."/>
            <person name="Sykes S."/>
            <person name="Thines M."/>
            <person name="van de Vondervoort P.J."/>
            <person name="Phuntumart V."/>
            <person name="Wawra S."/>
            <person name="Weide R."/>
            <person name="Win J."/>
            <person name="Young C."/>
            <person name="Zhou S."/>
            <person name="Fry W."/>
            <person name="Meyers B.C."/>
            <person name="van West P."/>
            <person name="Ristaino J."/>
            <person name="Govers F."/>
            <person name="Birch P.R."/>
            <person name="Whisson S.C."/>
            <person name="Judelson H.S."/>
            <person name="Nusbaum C."/>
        </authorList>
    </citation>
    <scope>NUCLEOTIDE SEQUENCE [LARGE SCALE GENOMIC DNA]</scope>
    <source>
        <strain evidence="3">T30-4</strain>
    </source>
</reference>
<keyword evidence="3" id="KW-1185">Reference proteome</keyword>